<proteinExistence type="predicted"/>
<comment type="caution">
    <text evidence="2">The sequence shown here is derived from an EMBL/GenBank/DDBJ whole genome shotgun (WGS) entry which is preliminary data.</text>
</comment>
<name>A0ABU7J892_9GAMM</name>
<accession>A0ABU7J892</accession>
<dbReference type="EMBL" id="JAUHLI010000016">
    <property type="protein sequence ID" value="MEE2002758.1"/>
    <property type="molecule type" value="Genomic_DNA"/>
</dbReference>
<protein>
    <submittedName>
        <fullName evidence="2">DUF3530 family protein</fullName>
    </submittedName>
</protein>
<feature type="chain" id="PRO_5045609098" evidence="1">
    <location>
        <begin position="21"/>
        <end position="257"/>
    </location>
</feature>
<feature type="signal peptide" evidence="1">
    <location>
        <begin position="1"/>
        <end position="20"/>
    </location>
</feature>
<organism evidence="2 3">
    <name type="scientific">Alkalimonas cellulosilytica</name>
    <dbReference type="NCBI Taxonomy" id="3058395"/>
    <lineage>
        <taxon>Bacteria</taxon>
        <taxon>Pseudomonadati</taxon>
        <taxon>Pseudomonadota</taxon>
        <taxon>Gammaproteobacteria</taxon>
        <taxon>Alkalimonas</taxon>
    </lineage>
</organism>
<dbReference type="InterPro" id="IPR022529">
    <property type="entry name" value="DUF3530"/>
</dbReference>
<gene>
    <name evidence="2" type="ORF">QWY20_14960</name>
</gene>
<dbReference type="RefSeq" id="WP_330129803.1">
    <property type="nucleotide sequence ID" value="NZ_JAUHLI010000016.1"/>
</dbReference>
<reference evidence="2 3" key="1">
    <citation type="submission" date="2023-07" db="EMBL/GenBank/DDBJ databases">
        <title>Alkalimonas sp., MEB108 novel, alkaliphilic bacterium isolated from Lonar Lake, India.</title>
        <authorList>
            <person name="Joshi A."/>
            <person name="Thite S."/>
        </authorList>
    </citation>
    <scope>NUCLEOTIDE SEQUENCE [LARGE SCALE GENOMIC DNA]</scope>
    <source>
        <strain evidence="2 3">MEB108</strain>
    </source>
</reference>
<evidence type="ECO:0000256" key="1">
    <source>
        <dbReference type="SAM" id="SignalP"/>
    </source>
</evidence>
<evidence type="ECO:0000313" key="3">
    <source>
        <dbReference type="Proteomes" id="UP001336314"/>
    </source>
</evidence>
<keyword evidence="1" id="KW-0732">Signal</keyword>
<evidence type="ECO:0000313" key="2">
    <source>
        <dbReference type="EMBL" id="MEE2002758.1"/>
    </source>
</evidence>
<dbReference type="Pfam" id="PF12048">
    <property type="entry name" value="DUF3530"/>
    <property type="match status" value="2"/>
</dbReference>
<sequence length="257" mass="29339">MQFFGFVALLLLLLPGLTAAAVTQSNWLQADLQHYLPDWELHLIGEASDRLLVIHREAMTPYQQGTLVLLPDPSQHPASPRQINFLRHAMNQHGWSTVAVLPNYPALANTAADSDDGETLSLFQQQLQLVLSQQAWQAGHLVILAQGQSGYLLSQLDWAQQPRQPEALVFLSSYHMDPASNRELAQRISRQTIPVLDLAHHRDYLHITSTFELRRQWSHRHANLLYRQRLITGHAELETTQQVMYKEVYGWLSYLGL</sequence>
<dbReference type="Proteomes" id="UP001336314">
    <property type="component" value="Unassembled WGS sequence"/>
</dbReference>
<keyword evidence="3" id="KW-1185">Reference proteome</keyword>